<sequence>MAGNHLEDVTSSSEEEAQPSRRQQRQAQLRQQQENQKGKKKGKNAGKQGEKIESHEDPGAREGASKEAGRPGNATEGEKTEKGELNEHTGDSAWEHDKQAPITGPSPVVYCGVCGGAPDFCEFGARWLECKAWIEAHHAELLPFCVPPSSSKEEKEGGNASGDDEGALAERMQRLDVACEEKKPGDEAEKETKKGGKKKAAKPNIVTIQRQSRAKRKTATVVTGLELFGVKLDKAAKLFSKQYACGASVAKGVPGQPQQIEVQGDVEEEIAELIASTFEIPEDNIQLLPPK</sequence>
<dbReference type="PANTHER" id="PTHR12789">
    <property type="entry name" value="DENSITY-REGULATED PROTEIN HOMOLOG"/>
    <property type="match status" value="1"/>
</dbReference>
<dbReference type="GO" id="GO:0001731">
    <property type="term" value="P:formation of translation preinitiation complex"/>
    <property type="evidence" value="ECO:0007669"/>
    <property type="project" value="TreeGrafter"/>
</dbReference>
<feature type="compositionally biased region" description="Basic and acidic residues" evidence="2">
    <location>
        <begin position="48"/>
        <end position="69"/>
    </location>
</feature>
<dbReference type="GO" id="GO:0003743">
    <property type="term" value="F:translation initiation factor activity"/>
    <property type="evidence" value="ECO:0007669"/>
    <property type="project" value="UniProtKB-KW"/>
</dbReference>
<feature type="region of interest" description="Disordered" evidence="2">
    <location>
        <begin position="178"/>
        <end position="202"/>
    </location>
</feature>
<dbReference type="GO" id="GO:0002188">
    <property type="term" value="P:translation reinitiation"/>
    <property type="evidence" value="ECO:0007669"/>
    <property type="project" value="TreeGrafter"/>
</dbReference>
<comment type="caution">
    <text evidence="4">The sequence shown here is derived from an EMBL/GenBank/DDBJ whole genome shotgun (WGS) entry which is preliminary data.</text>
</comment>
<evidence type="ECO:0000259" key="3">
    <source>
        <dbReference type="PROSITE" id="PS50296"/>
    </source>
</evidence>
<feature type="region of interest" description="Disordered" evidence="2">
    <location>
        <begin position="1"/>
        <end position="102"/>
    </location>
</feature>
<dbReference type="GO" id="GO:0003729">
    <property type="term" value="F:mRNA binding"/>
    <property type="evidence" value="ECO:0007669"/>
    <property type="project" value="TreeGrafter"/>
</dbReference>
<dbReference type="KEGG" id="bbes:BESB_077380"/>
<gene>
    <name evidence="4" type="ORF">BESB_077380</name>
</gene>
<dbReference type="CDD" id="cd11607">
    <property type="entry name" value="DENR_C"/>
    <property type="match status" value="1"/>
</dbReference>
<dbReference type="InterPro" id="IPR046447">
    <property type="entry name" value="DENR_C"/>
</dbReference>
<reference evidence="4 5" key="1">
    <citation type="submission" date="2017-09" db="EMBL/GenBank/DDBJ databases">
        <title>Genome sequencing of Besnoitia besnoiti strain Bb-Ger1.</title>
        <authorList>
            <person name="Schares G."/>
            <person name="Venepally P."/>
            <person name="Lorenzi H.A."/>
        </authorList>
    </citation>
    <scope>NUCLEOTIDE SEQUENCE [LARGE SCALE GENOMIC DNA]</scope>
    <source>
        <strain evidence="4 5">Bb-Ger1</strain>
    </source>
</reference>
<organism evidence="4 5">
    <name type="scientific">Besnoitia besnoiti</name>
    <name type="common">Apicomplexan protozoan</name>
    <dbReference type="NCBI Taxonomy" id="94643"/>
    <lineage>
        <taxon>Eukaryota</taxon>
        <taxon>Sar</taxon>
        <taxon>Alveolata</taxon>
        <taxon>Apicomplexa</taxon>
        <taxon>Conoidasida</taxon>
        <taxon>Coccidia</taxon>
        <taxon>Eucoccidiorida</taxon>
        <taxon>Eimeriorina</taxon>
        <taxon>Sarcocystidae</taxon>
        <taxon>Besnoitia</taxon>
    </lineage>
</organism>
<dbReference type="SUPFAM" id="SSF55159">
    <property type="entry name" value="eIF1-like"/>
    <property type="match status" value="1"/>
</dbReference>
<keyword evidence="5" id="KW-1185">Reference proteome</keyword>
<feature type="compositionally biased region" description="Low complexity" evidence="2">
    <location>
        <begin position="25"/>
        <end position="35"/>
    </location>
</feature>
<evidence type="ECO:0000256" key="2">
    <source>
        <dbReference type="SAM" id="MobiDB-lite"/>
    </source>
</evidence>
<dbReference type="EMBL" id="NWUJ01000008">
    <property type="protein sequence ID" value="PFH33521.1"/>
    <property type="molecule type" value="Genomic_DNA"/>
</dbReference>
<evidence type="ECO:0000313" key="5">
    <source>
        <dbReference type="Proteomes" id="UP000224006"/>
    </source>
</evidence>
<dbReference type="PROSITE" id="PS50296">
    <property type="entry name" value="SUI1"/>
    <property type="match status" value="1"/>
</dbReference>
<accession>A0A2A9MB36</accession>
<comment type="similarity">
    <text evidence="1">Belongs to the DENR family.</text>
</comment>
<dbReference type="PANTHER" id="PTHR12789:SF0">
    <property type="entry name" value="DENSITY-REGULATED PROTEIN"/>
    <property type="match status" value="1"/>
</dbReference>
<feature type="domain" description="SUI1" evidence="3">
    <location>
        <begin position="206"/>
        <end position="278"/>
    </location>
</feature>
<protein>
    <submittedName>
        <fullName evidence="4">Translation initiation factor sui1 protein</fullName>
    </submittedName>
</protein>
<dbReference type="Gene3D" id="3.30.780.10">
    <property type="entry name" value="SUI1-like domain"/>
    <property type="match status" value="1"/>
</dbReference>
<evidence type="ECO:0000313" key="4">
    <source>
        <dbReference type="EMBL" id="PFH33521.1"/>
    </source>
</evidence>
<keyword evidence="4" id="KW-0396">Initiation factor</keyword>
<dbReference type="InterPro" id="IPR050318">
    <property type="entry name" value="DENR/SUI1_TIF"/>
</dbReference>
<dbReference type="VEuPathDB" id="ToxoDB:BESB_077380"/>
<dbReference type="InterPro" id="IPR036877">
    <property type="entry name" value="SUI1_dom_sf"/>
</dbReference>
<evidence type="ECO:0000256" key="1">
    <source>
        <dbReference type="ARBA" id="ARBA00007514"/>
    </source>
</evidence>
<name>A0A2A9MB36_BESBE</name>
<dbReference type="InterPro" id="IPR048517">
    <property type="entry name" value="DENR_N"/>
</dbReference>
<dbReference type="InterPro" id="IPR001950">
    <property type="entry name" value="SUI1"/>
</dbReference>
<dbReference type="Pfam" id="PF01253">
    <property type="entry name" value="SUI1"/>
    <property type="match status" value="1"/>
</dbReference>
<dbReference type="Pfam" id="PF21023">
    <property type="entry name" value="DENR_N"/>
    <property type="match status" value="1"/>
</dbReference>
<feature type="compositionally biased region" description="Basic and acidic residues" evidence="2">
    <location>
        <begin position="178"/>
        <end position="194"/>
    </location>
</feature>
<dbReference type="GeneID" id="40312664"/>
<proteinExistence type="inferred from homology"/>
<feature type="compositionally biased region" description="Basic and acidic residues" evidence="2">
    <location>
        <begin position="76"/>
        <end position="99"/>
    </location>
</feature>
<keyword evidence="4" id="KW-0648">Protein biosynthesis</keyword>
<dbReference type="AlphaFoldDB" id="A0A2A9MB36"/>
<dbReference type="Proteomes" id="UP000224006">
    <property type="component" value="Chromosome VII"/>
</dbReference>
<dbReference type="OrthoDB" id="277199at2759"/>
<dbReference type="STRING" id="94643.A0A2A9MB36"/>
<dbReference type="RefSeq" id="XP_029217530.1">
    <property type="nucleotide sequence ID" value="XM_029366099.1"/>
</dbReference>